<keyword evidence="2" id="KW-1185">Reference proteome</keyword>
<evidence type="ECO:0000313" key="2">
    <source>
        <dbReference type="Proteomes" id="UP000466794"/>
    </source>
</evidence>
<dbReference type="RefSeq" id="WP_157354960.1">
    <property type="nucleotide sequence ID" value="NZ_WRPP01000001.1"/>
</dbReference>
<sequence>MTNAEDYRRTRESLHAVAEQLLAGPEYRRSRTIRLVAAPGGFATVKEPKLAVREDLLLADDEPVGKLHGSTIAELAAAAGLEPGMPEGVYADVTGFDPHAQLWIDADQARILTRAYELGDAALRALGPGATPVLWPEHFDIGIDLDEVNYGVSPGDALIGEPYAYIGPWTPRSGDFWNQSFGAARTIAELGGSEALLEFFTAGRLLAAREPK</sequence>
<gene>
    <name evidence="1" type="ORF">GPX89_03165</name>
</gene>
<protein>
    <submittedName>
        <fullName evidence="1">Uncharacterized protein</fullName>
    </submittedName>
</protein>
<dbReference type="AlphaFoldDB" id="A0A7K1UPH3"/>
<dbReference type="Proteomes" id="UP000466794">
    <property type="component" value="Unassembled WGS sequence"/>
</dbReference>
<proteinExistence type="predicted"/>
<comment type="caution">
    <text evidence="1">The sequence shown here is derived from an EMBL/GenBank/DDBJ whole genome shotgun (WGS) entry which is preliminary data.</text>
</comment>
<name>A0A7K1UPH3_9NOCA</name>
<reference evidence="1 2" key="1">
    <citation type="submission" date="2019-12" db="EMBL/GenBank/DDBJ databases">
        <title>Nocardia sp. nov. ET3-3 isolated from soil.</title>
        <authorList>
            <person name="Kanchanasin P."/>
            <person name="Tanasupawat S."/>
            <person name="Yuki M."/>
            <person name="Kudo T."/>
        </authorList>
    </citation>
    <scope>NUCLEOTIDE SEQUENCE [LARGE SCALE GENOMIC DNA]</scope>
    <source>
        <strain evidence="1 2">ET3-3</strain>
    </source>
</reference>
<accession>A0A7K1UPH3</accession>
<organism evidence="1 2">
    <name type="scientific">Nocardia terrae</name>
    <dbReference type="NCBI Taxonomy" id="2675851"/>
    <lineage>
        <taxon>Bacteria</taxon>
        <taxon>Bacillati</taxon>
        <taxon>Actinomycetota</taxon>
        <taxon>Actinomycetes</taxon>
        <taxon>Mycobacteriales</taxon>
        <taxon>Nocardiaceae</taxon>
        <taxon>Nocardia</taxon>
    </lineage>
</organism>
<dbReference type="EMBL" id="WRPP01000001">
    <property type="protein sequence ID" value="MVU76240.1"/>
    <property type="molecule type" value="Genomic_DNA"/>
</dbReference>
<evidence type="ECO:0000313" key="1">
    <source>
        <dbReference type="EMBL" id="MVU76240.1"/>
    </source>
</evidence>